<dbReference type="GO" id="GO:0008237">
    <property type="term" value="F:metallopeptidase activity"/>
    <property type="evidence" value="ECO:0007669"/>
    <property type="project" value="UniProtKB-KW"/>
</dbReference>
<comment type="cofactor">
    <cofactor evidence="1">
        <name>Zn(2+)</name>
        <dbReference type="ChEBI" id="CHEBI:29105"/>
    </cofactor>
</comment>
<name>A0A7C1WMJ1_UNCW3</name>
<dbReference type="Pfam" id="PF02163">
    <property type="entry name" value="Peptidase_M50"/>
    <property type="match status" value="1"/>
</dbReference>
<reference evidence="16" key="1">
    <citation type="journal article" date="2020" name="mSystems">
        <title>Genome- and Community-Level Interaction Insights into Carbon Utilization and Element Cycling Functions of Hydrothermarchaeota in Hydrothermal Sediment.</title>
        <authorList>
            <person name="Zhou Z."/>
            <person name="Liu Y."/>
            <person name="Xu W."/>
            <person name="Pan J."/>
            <person name="Luo Z.H."/>
            <person name="Li M."/>
        </authorList>
    </citation>
    <scope>NUCLEOTIDE SEQUENCE [LARGE SCALE GENOMIC DNA]</scope>
    <source>
        <strain evidence="16">SpSt-236</strain>
        <strain evidence="15">SpSt-265</strain>
        <strain evidence="17">SpSt-465</strain>
    </source>
</reference>
<keyword evidence="11" id="KW-0482">Metalloprotease</keyword>
<dbReference type="InterPro" id="IPR008915">
    <property type="entry name" value="Peptidase_M50"/>
</dbReference>
<comment type="similarity">
    <text evidence="3">Belongs to the peptidase M50B family.</text>
</comment>
<keyword evidence="12 13" id="KW-0472">Membrane</keyword>
<dbReference type="InterPro" id="IPR044537">
    <property type="entry name" value="Rip2-like"/>
</dbReference>
<dbReference type="EMBL" id="DSTU01000002">
    <property type="protein sequence ID" value="HFJ53265.1"/>
    <property type="molecule type" value="Genomic_DNA"/>
</dbReference>
<keyword evidence="8" id="KW-0378">Hydrolase</keyword>
<comment type="subcellular location">
    <subcellularLocation>
        <location evidence="2">Cell membrane</location>
        <topology evidence="2">Multi-pass membrane protein</topology>
    </subcellularLocation>
</comment>
<evidence type="ECO:0000256" key="12">
    <source>
        <dbReference type="ARBA" id="ARBA00023136"/>
    </source>
</evidence>
<feature type="transmembrane region" description="Helical" evidence="13">
    <location>
        <begin position="88"/>
        <end position="111"/>
    </location>
</feature>
<dbReference type="GO" id="GO:0006508">
    <property type="term" value="P:proteolysis"/>
    <property type="evidence" value="ECO:0007669"/>
    <property type="project" value="UniProtKB-KW"/>
</dbReference>
<feature type="transmembrane region" description="Helical" evidence="13">
    <location>
        <begin position="6"/>
        <end position="30"/>
    </location>
</feature>
<evidence type="ECO:0000313" key="17">
    <source>
        <dbReference type="EMBL" id="HFJ53265.1"/>
    </source>
</evidence>
<dbReference type="GO" id="GO:0005886">
    <property type="term" value="C:plasma membrane"/>
    <property type="evidence" value="ECO:0007669"/>
    <property type="project" value="UniProtKB-SubCell"/>
</dbReference>
<evidence type="ECO:0000256" key="10">
    <source>
        <dbReference type="ARBA" id="ARBA00022989"/>
    </source>
</evidence>
<dbReference type="PANTHER" id="PTHR35864:SF1">
    <property type="entry name" value="ZINC METALLOPROTEASE YWHC-RELATED"/>
    <property type="match status" value="1"/>
</dbReference>
<evidence type="ECO:0000259" key="14">
    <source>
        <dbReference type="Pfam" id="PF02163"/>
    </source>
</evidence>
<keyword evidence="5 16" id="KW-0645">Protease</keyword>
<protein>
    <submittedName>
        <fullName evidence="16">Site-2 protease family protein</fullName>
    </submittedName>
</protein>
<dbReference type="PANTHER" id="PTHR35864">
    <property type="entry name" value="ZINC METALLOPROTEASE MJ0611-RELATED"/>
    <property type="match status" value="1"/>
</dbReference>
<proteinExistence type="inferred from homology"/>
<evidence type="ECO:0000256" key="3">
    <source>
        <dbReference type="ARBA" id="ARBA00007931"/>
    </source>
</evidence>
<dbReference type="EMBL" id="DSLG01000006">
    <property type="protein sequence ID" value="HEA87432.1"/>
    <property type="molecule type" value="Genomic_DNA"/>
</dbReference>
<evidence type="ECO:0000256" key="5">
    <source>
        <dbReference type="ARBA" id="ARBA00022670"/>
    </source>
</evidence>
<evidence type="ECO:0000256" key="6">
    <source>
        <dbReference type="ARBA" id="ARBA00022692"/>
    </source>
</evidence>
<evidence type="ECO:0000256" key="1">
    <source>
        <dbReference type="ARBA" id="ARBA00001947"/>
    </source>
</evidence>
<feature type="domain" description="Peptidase M50" evidence="14">
    <location>
        <begin position="122"/>
        <end position="156"/>
    </location>
</feature>
<organism evidence="16">
    <name type="scientific">candidate division WOR-3 bacterium</name>
    <dbReference type="NCBI Taxonomy" id="2052148"/>
    <lineage>
        <taxon>Bacteria</taxon>
        <taxon>Bacteria division WOR-3</taxon>
    </lineage>
</organism>
<keyword evidence="4" id="KW-1003">Cell membrane</keyword>
<dbReference type="CDD" id="cd06158">
    <property type="entry name" value="S2P-M50_like_1"/>
    <property type="match status" value="1"/>
</dbReference>
<evidence type="ECO:0000256" key="9">
    <source>
        <dbReference type="ARBA" id="ARBA00022833"/>
    </source>
</evidence>
<evidence type="ECO:0000313" key="15">
    <source>
        <dbReference type="EMBL" id="HEA87432.1"/>
    </source>
</evidence>
<sequence>MFDIEGLFLSVPAILFGLTIHEFSHGYAALILGDPTAKEEGRLTLNPLKHLDPLGTLLLLLPWTRFGWAKPVPINPANFRYPLRDLAIASLAGPLANFLTAGAAGLVFRLLGVFGVGGFFLRLAGYFVVYNLILGFFNLMPIPPLDGSRLVYYLLPPELAARYGQLERLGFVSMILIFVFGLPVFRYLLLPLVWLTARIFTGQGQWF</sequence>
<accession>A0A7C1WMJ1</accession>
<gene>
    <name evidence="16" type="ORF">ENP62_03530</name>
    <name evidence="15" type="ORF">ENP94_05410</name>
    <name evidence="17" type="ORF">ENS16_01045</name>
</gene>
<evidence type="ECO:0000256" key="13">
    <source>
        <dbReference type="SAM" id="Phobius"/>
    </source>
</evidence>
<keyword evidence="9" id="KW-0862">Zinc</keyword>
<evidence type="ECO:0000256" key="4">
    <source>
        <dbReference type="ARBA" id="ARBA00022475"/>
    </source>
</evidence>
<evidence type="ECO:0000256" key="7">
    <source>
        <dbReference type="ARBA" id="ARBA00022723"/>
    </source>
</evidence>
<evidence type="ECO:0000256" key="2">
    <source>
        <dbReference type="ARBA" id="ARBA00004651"/>
    </source>
</evidence>
<feature type="transmembrane region" description="Helical" evidence="13">
    <location>
        <begin position="169"/>
        <end position="189"/>
    </location>
</feature>
<evidence type="ECO:0000256" key="8">
    <source>
        <dbReference type="ARBA" id="ARBA00022801"/>
    </source>
</evidence>
<dbReference type="AlphaFoldDB" id="A0A7C1WMJ1"/>
<comment type="caution">
    <text evidence="16">The sequence shown here is derived from an EMBL/GenBank/DDBJ whole genome shotgun (WGS) entry which is preliminary data.</text>
</comment>
<keyword evidence="6 13" id="KW-0812">Transmembrane</keyword>
<dbReference type="EMBL" id="DSKA01000255">
    <property type="protein sequence ID" value="HEE18605.1"/>
    <property type="molecule type" value="Genomic_DNA"/>
</dbReference>
<feature type="transmembrane region" description="Helical" evidence="13">
    <location>
        <begin position="123"/>
        <end position="142"/>
    </location>
</feature>
<evidence type="ECO:0000313" key="16">
    <source>
        <dbReference type="EMBL" id="HEE18605.1"/>
    </source>
</evidence>
<evidence type="ECO:0000256" key="11">
    <source>
        <dbReference type="ARBA" id="ARBA00023049"/>
    </source>
</evidence>
<keyword evidence="10 13" id="KW-1133">Transmembrane helix</keyword>
<dbReference type="GO" id="GO:0046872">
    <property type="term" value="F:metal ion binding"/>
    <property type="evidence" value="ECO:0007669"/>
    <property type="project" value="UniProtKB-KW"/>
</dbReference>
<dbReference type="InterPro" id="IPR052348">
    <property type="entry name" value="Metallopeptidase_M50B"/>
</dbReference>
<keyword evidence="7" id="KW-0479">Metal-binding</keyword>